<dbReference type="Gene3D" id="1.10.470.10">
    <property type="entry name" value="Variant Surface Glycoprotein, subunit A, domain 2"/>
    <property type="match status" value="1"/>
</dbReference>
<keyword evidence="2" id="KW-1003">Cell membrane</keyword>
<evidence type="ECO:0000256" key="3">
    <source>
        <dbReference type="ARBA" id="ARBA00022622"/>
    </source>
</evidence>
<organism evidence="9">
    <name type="scientific">Trypanosoma brucei</name>
    <dbReference type="NCBI Taxonomy" id="5691"/>
    <lineage>
        <taxon>Eukaryota</taxon>
        <taxon>Discoba</taxon>
        <taxon>Euglenozoa</taxon>
        <taxon>Kinetoplastea</taxon>
        <taxon>Metakinetoplastina</taxon>
        <taxon>Trypanosomatida</taxon>
        <taxon>Trypanosomatidae</taxon>
        <taxon>Trypanosoma</taxon>
    </lineage>
</organism>
<name>M4SV84_9TRYP</name>
<dbReference type="GO" id="GO:0042783">
    <property type="term" value="P:symbiont-mediated evasion of host immune response"/>
    <property type="evidence" value="ECO:0007669"/>
    <property type="project" value="InterPro"/>
</dbReference>
<evidence type="ECO:0000256" key="5">
    <source>
        <dbReference type="ARBA" id="ARBA00023180"/>
    </source>
</evidence>
<dbReference type="GO" id="GO:0005886">
    <property type="term" value="C:plasma membrane"/>
    <property type="evidence" value="ECO:0007669"/>
    <property type="project" value="UniProtKB-SubCell"/>
</dbReference>
<keyword evidence="3" id="KW-0336">GPI-anchor</keyword>
<accession>M4SV84</accession>
<feature type="chain" id="PRO_5004057382" evidence="7">
    <location>
        <begin position="23"/>
        <end position="425"/>
    </location>
</feature>
<evidence type="ECO:0000256" key="6">
    <source>
        <dbReference type="ARBA" id="ARBA00023288"/>
    </source>
</evidence>
<dbReference type="EMBL" id="KC612852">
    <property type="protein sequence ID" value="AGH60283.1"/>
    <property type="molecule type" value="Genomic_DNA"/>
</dbReference>
<dbReference type="AlphaFoldDB" id="M4SV84"/>
<evidence type="ECO:0000256" key="4">
    <source>
        <dbReference type="ARBA" id="ARBA00023136"/>
    </source>
</evidence>
<proteinExistence type="predicted"/>
<sequence length="425" mass="45288">MINKRQAASIILLPLTFLSMKGQPAANMGVLKTSWEPLCQATTDLNKVPSNVASSLKRASMAIRDMLLESRRAAIYAQMHGTTENARKAAVIDANMFATAIRGLNHLINNDLTKGADLINKAAYLKGSIDDFLNLASGVKQGGEGCLVDTGATVTSNFNKKTAGTTECVTTLSPTTAEETKLTHLTPAGHSKAIAGTTEENNQQAAGTANCRLFSGDSTNGLAKTNNLAAPILWAAGYYKVKAGAGGEVSIADLRPGTLTTSPDHKQWTDFFSALAQKPDHEHANYANNSQNLHSDDLTEKLLVRALLNDATKSAEDAKNKREGIFGKPADNAHTKIFATISDQKLPDKTGGVEAGTTLGSLKDATTLAAVLLSFELANMDKAQQKKELEAKKEKESTSLWETECNKIKDEGKCNATAACSFNKT</sequence>
<evidence type="ECO:0000313" key="10">
    <source>
        <dbReference type="EMBL" id="APD73524.1"/>
    </source>
</evidence>
<reference evidence="10" key="3">
    <citation type="submission" date="2016-08" db="EMBL/GenBank/DDBJ databases">
        <title>VSG repertoire of Trypanosoma brucei EATRO 1125.</title>
        <authorList>
            <person name="Cross G.A."/>
        </authorList>
    </citation>
    <scope>NUCLEOTIDE SEQUENCE</scope>
    <source>
        <strain evidence="10">EATRO 1125</strain>
    </source>
</reference>
<feature type="signal peptide" evidence="7">
    <location>
        <begin position="1"/>
        <end position="22"/>
    </location>
</feature>
<evidence type="ECO:0000259" key="8">
    <source>
        <dbReference type="Pfam" id="PF00913"/>
    </source>
</evidence>
<comment type="subcellular location">
    <subcellularLocation>
        <location evidence="1">Cell membrane</location>
        <topology evidence="1">Lipid-anchor</topology>
        <topology evidence="1">GPI-anchor</topology>
    </subcellularLocation>
</comment>
<keyword evidence="5" id="KW-0325">Glycoprotein</keyword>
<dbReference type="EMBL" id="KX699568">
    <property type="protein sequence ID" value="APD73524.1"/>
    <property type="molecule type" value="Genomic_DNA"/>
</dbReference>
<keyword evidence="7" id="KW-0732">Signal</keyword>
<feature type="domain" description="Trypanosome variant surface glycoprotein A-type N-terminal" evidence="8">
    <location>
        <begin position="12"/>
        <end position="373"/>
    </location>
</feature>
<dbReference type="VEuPathDB" id="TriTrypDB:Tb927.5.230"/>
<evidence type="ECO:0000256" key="1">
    <source>
        <dbReference type="ARBA" id="ARBA00004609"/>
    </source>
</evidence>
<dbReference type="VEuPathDB" id="TriTrypDB:Tb1125.11.17330"/>
<reference evidence="9" key="1">
    <citation type="submission" date="2013-02" db="EMBL/GenBank/DDBJ databases">
        <authorList>
            <person name="Cross G.A.M."/>
            <person name="Kim H.-S."/>
            <person name="Wickstead B."/>
        </authorList>
    </citation>
    <scope>NUCLEOTIDE SEQUENCE</scope>
    <source>
        <strain evidence="9">Lister 427</strain>
    </source>
</reference>
<evidence type="ECO:0000256" key="7">
    <source>
        <dbReference type="SAM" id="SignalP"/>
    </source>
</evidence>
<keyword evidence="4" id="KW-0472">Membrane</keyword>
<keyword evidence="6" id="KW-0449">Lipoprotein</keyword>
<evidence type="ECO:0000313" key="9">
    <source>
        <dbReference type="EMBL" id="AGH60283.1"/>
    </source>
</evidence>
<evidence type="ECO:0000256" key="2">
    <source>
        <dbReference type="ARBA" id="ARBA00022475"/>
    </source>
</evidence>
<protein>
    <submittedName>
        <fullName evidence="10">Variant surface glycoprotein 1125.1296</fullName>
    </submittedName>
    <submittedName>
        <fullName evidence="9">Variant surface glycoprotein 1351</fullName>
    </submittedName>
</protein>
<dbReference type="Pfam" id="PF00913">
    <property type="entry name" value="Trypan_glycop"/>
    <property type="match status" value="1"/>
</dbReference>
<reference evidence="9" key="2">
    <citation type="journal article" date="2014" name="Mol. Biochem. Parasitol.">
        <title>Capturing the variant surface glycoprotein repertoire (the VSGnome) of Trypanosoma brucei Lister 427.</title>
        <authorList>
            <person name="Cross G.A."/>
            <person name="Kim H.S."/>
            <person name="Wickstead B."/>
        </authorList>
    </citation>
    <scope>NUCLEOTIDE SEQUENCE</scope>
    <source>
        <strain evidence="9">Lister 427</strain>
    </source>
</reference>
<dbReference type="SUPFAM" id="SSF58087">
    <property type="entry name" value="Variant surface glycoprotein (N-terminal domain)"/>
    <property type="match status" value="1"/>
</dbReference>
<dbReference type="Gene3D" id="3.90.150.10">
    <property type="entry name" value="Variant Surface Glycoprotein, subunit A domain 1"/>
    <property type="match status" value="1"/>
</dbReference>
<dbReference type="VEuPathDB" id="TriTrypDB:Tb427_000136600"/>
<dbReference type="GO" id="GO:0098552">
    <property type="term" value="C:side of membrane"/>
    <property type="evidence" value="ECO:0007669"/>
    <property type="project" value="UniProtKB-KW"/>
</dbReference>
<dbReference type="InterPro" id="IPR001812">
    <property type="entry name" value="Trypano_VSG_A_N_dom"/>
</dbReference>